<dbReference type="PROSITE" id="PS00392">
    <property type="entry name" value="DDC_GAD_HDC_YDC"/>
    <property type="match status" value="1"/>
</dbReference>
<dbReference type="EMBL" id="CAJOBC010006169">
    <property type="protein sequence ID" value="CAF3889495.1"/>
    <property type="molecule type" value="Genomic_DNA"/>
</dbReference>
<organism evidence="8 10">
    <name type="scientific">Didymodactylos carnosus</name>
    <dbReference type="NCBI Taxonomy" id="1234261"/>
    <lineage>
        <taxon>Eukaryota</taxon>
        <taxon>Metazoa</taxon>
        <taxon>Spiralia</taxon>
        <taxon>Gnathifera</taxon>
        <taxon>Rotifera</taxon>
        <taxon>Eurotatoria</taxon>
        <taxon>Bdelloidea</taxon>
        <taxon>Philodinida</taxon>
        <taxon>Philodinidae</taxon>
        <taxon>Didymodactylos</taxon>
    </lineage>
</organism>
<dbReference type="OrthoDB" id="8300130at2759"/>
<evidence type="ECO:0000256" key="3">
    <source>
        <dbReference type="ARBA" id="ARBA00022793"/>
    </source>
</evidence>
<evidence type="ECO:0000256" key="1">
    <source>
        <dbReference type="ARBA" id="ARBA00001933"/>
    </source>
</evidence>
<dbReference type="Gene3D" id="3.90.1150.10">
    <property type="entry name" value="Aspartate Aminotransferase, domain 1"/>
    <property type="match status" value="1"/>
</dbReference>
<dbReference type="InterPro" id="IPR021115">
    <property type="entry name" value="Pyridoxal-P_BS"/>
</dbReference>
<reference evidence="8" key="1">
    <citation type="submission" date="2021-02" db="EMBL/GenBank/DDBJ databases">
        <authorList>
            <person name="Nowell W R."/>
        </authorList>
    </citation>
    <scope>NUCLEOTIDE SEQUENCE</scope>
</reference>
<evidence type="ECO:0000313" key="10">
    <source>
        <dbReference type="Proteomes" id="UP000663829"/>
    </source>
</evidence>
<dbReference type="PANTHER" id="PTHR45677">
    <property type="entry name" value="GLUTAMATE DECARBOXYLASE-RELATED"/>
    <property type="match status" value="1"/>
</dbReference>
<sequence length="510" mass="57619">MDKRFTEPNFTSYFLNKSLESTTAYKESVEHGVKIIIGFFENMTQPYMGLSPHEQLVAFKKLDYVPEESSSMERAMKLIQEFVMKNTLSITHEHCLAHLHCPVLLPSLIAEMIISATNQSMDSWDQAPGASMLEQCFSEQLCKLFGYNDEADGIFTSGGTQSNFMGIMLARDYYCSKNLQWNIQNQGLPVEASRFRIICSEAVHFSIMQSASILGLGQNAVVHIETDEDFRIRVGALRETVNRLKNEGLLPICISATAGTTDFGSIDSLKELAELCEEHDIWLHVDAAYGGALILSDQHCSKLSGIERADSITVDFHKLLFQPISCSAFLLKEKSRFMLMNLNAEYLNPESNRKLGIIDLVYKSIQTTRRFDVLKPFLTLQMLGRKKMAEFIDYTIYLAEQTAIMIEDNPKFELAAKPNINTIVFRYVSGFRNEKIPKAEWENDINRSIKLELLLKGKAVVGQTVVNGTNYLKFTLMNPLATLEDMKKLLISIVSCGVEIEQRLLVDVVS</sequence>
<evidence type="ECO:0000256" key="6">
    <source>
        <dbReference type="PIRSR" id="PIRSR602129-50"/>
    </source>
</evidence>
<comment type="cofactor">
    <cofactor evidence="1 6 7">
        <name>pyridoxal 5'-phosphate</name>
        <dbReference type="ChEBI" id="CHEBI:597326"/>
    </cofactor>
</comment>
<keyword evidence="5 7" id="KW-0456">Lyase</keyword>
<feature type="modified residue" description="N6-(pyridoxal phosphate)lysine" evidence="6">
    <location>
        <position position="318"/>
    </location>
</feature>
<dbReference type="CDD" id="cd06450">
    <property type="entry name" value="DOPA_deC_like"/>
    <property type="match status" value="1"/>
</dbReference>
<comment type="caution">
    <text evidence="8">The sequence shown here is derived from an EMBL/GenBank/DDBJ whole genome shotgun (WGS) entry which is preliminary data.</text>
</comment>
<accession>A0A814QXM1</accession>
<evidence type="ECO:0000256" key="5">
    <source>
        <dbReference type="ARBA" id="ARBA00023239"/>
    </source>
</evidence>
<keyword evidence="3" id="KW-0210">Decarboxylase</keyword>
<evidence type="ECO:0000256" key="4">
    <source>
        <dbReference type="ARBA" id="ARBA00022898"/>
    </source>
</evidence>
<dbReference type="InterPro" id="IPR015422">
    <property type="entry name" value="PyrdxlP-dep_Trfase_small"/>
</dbReference>
<dbReference type="Gene3D" id="3.40.640.10">
    <property type="entry name" value="Type I PLP-dependent aspartate aminotransferase-like (Major domain)"/>
    <property type="match status" value="1"/>
</dbReference>
<evidence type="ECO:0000313" key="8">
    <source>
        <dbReference type="EMBL" id="CAF1125950.1"/>
    </source>
</evidence>
<dbReference type="PANTHER" id="PTHR45677:SF8">
    <property type="entry name" value="CYSTEINE SULFINIC ACID DECARBOXYLASE"/>
    <property type="match status" value="1"/>
</dbReference>
<evidence type="ECO:0008006" key="11">
    <source>
        <dbReference type="Google" id="ProtNLM"/>
    </source>
</evidence>
<dbReference type="InterPro" id="IPR015424">
    <property type="entry name" value="PyrdxlP-dep_Trfase"/>
</dbReference>
<proteinExistence type="inferred from homology"/>
<dbReference type="EMBL" id="CAJNOQ010006169">
    <property type="protein sequence ID" value="CAF1125950.1"/>
    <property type="molecule type" value="Genomic_DNA"/>
</dbReference>
<gene>
    <name evidence="8" type="ORF">GPM918_LOCUS19935</name>
    <name evidence="9" type="ORF">SRO942_LOCUS19932</name>
</gene>
<keyword evidence="10" id="KW-1185">Reference proteome</keyword>
<evidence type="ECO:0000256" key="7">
    <source>
        <dbReference type="RuleBase" id="RU000382"/>
    </source>
</evidence>
<dbReference type="Pfam" id="PF00282">
    <property type="entry name" value="Pyridoxal_deC"/>
    <property type="match status" value="1"/>
</dbReference>
<dbReference type="AlphaFoldDB" id="A0A814QXM1"/>
<dbReference type="GO" id="GO:0005737">
    <property type="term" value="C:cytoplasm"/>
    <property type="evidence" value="ECO:0007669"/>
    <property type="project" value="TreeGrafter"/>
</dbReference>
<evidence type="ECO:0000256" key="2">
    <source>
        <dbReference type="ARBA" id="ARBA00009533"/>
    </source>
</evidence>
<dbReference type="SUPFAM" id="SSF53383">
    <property type="entry name" value="PLP-dependent transferases"/>
    <property type="match status" value="1"/>
</dbReference>
<dbReference type="GO" id="GO:0030170">
    <property type="term" value="F:pyridoxal phosphate binding"/>
    <property type="evidence" value="ECO:0007669"/>
    <property type="project" value="InterPro"/>
</dbReference>
<comment type="similarity">
    <text evidence="2 7">Belongs to the group II decarboxylase family.</text>
</comment>
<evidence type="ECO:0000313" key="9">
    <source>
        <dbReference type="EMBL" id="CAF3889495.1"/>
    </source>
</evidence>
<dbReference type="Gene3D" id="1.20.1650.10">
    <property type="entry name" value="PLP-dependent transferases"/>
    <property type="match status" value="1"/>
</dbReference>
<dbReference type="InterPro" id="IPR002129">
    <property type="entry name" value="PyrdxlP-dep_de-COase"/>
</dbReference>
<dbReference type="GO" id="GO:0019752">
    <property type="term" value="P:carboxylic acid metabolic process"/>
    <property type="evidence" value="ECO:0007669"/>
    <property type="project" value="InterPro"/>
</dbReference>
<dbReference type="Proteomes" id="UP000681722">
    <property type="component" value="Unassembled WGS sequence"/>
</dbReference>
<dbReference type="GO" id="GO:0016831">
    <property type="term" value="F:carboxy-lyase activity"/>
    <property type="evidence" value="ECO:0007669"/>
    <property type="project" value="UniProtKB-KW"/>
</dbReference>
<name>A0A814QXM1_9BILA</name>
<dbReference type="Proteomes" id="UP000663829">
    <property type="component" value="Unassembled WGS sequence"/>
</dbReference>
<protein>
    <recommendedName>
        <fullName evidence="11">L-2,4-diaminobutyrate decarboxylase</fullName>
    </recommendedName>
</protein>
<keyword evidence="4 6" id="KW-0663">Pyridoxal phosphate</keyword>
<dbReference type="InterPro" id="IPR015421">
    <property type="entry name" value="PyrdxlP-dep_Trfase_major"/>
</dbReference>